<keyword evidence="2 3" id="KW-0450">Lipoyl</keyword>
<dbReference type="NCBIfam" id="NF002270">
    <property type="entry name" value="PRK01202.1"/>
    <property type="match status" value="1"/>
</dbReference>
<feature type="domain" description="Lipoyl-binding" evidence="5">
    <location>
        <begin position="22"/>
        <end position="104"/>
    </location>
</feature>
<evidence type="ECO:0000259" key="5">
    <source>
        <dbReference type="PROSITE" id="PS50968"/>
    </source>
</evidence>
<comment type="cofactor">
    <cofactor evidence="3">
        <name>(R)-lipoate</name>
        <dbReference type="ChEBI" id="CHEBI:83088"/>
    </cofactor>
    <text evidence="3">Binds 1 lipoyl cofactor covalently.</text>
</comment>
<evidence type="ECO:0000313" key="6">
    <source>
        <dbReference type="EMBL" id="QOV88365.1"/>
    </source>
</evidence>
<dbReference type="EMBL" id="CP063458">
    <property type="protein sequence ID" value="QOV88365.1"/>
    <property type="molecule type" value="Genomic_DNA"/>
</dbReference>
<reference evidence="6 7" key="1">
    <citation type="submission" date="2020-10" db="EMBL/GenBank/DDBJ databases">
        <title>Wide distribution of Phycisphaera-like planctomycetes from WD2101 soil group in peatlands and genome analysis of the first cultivated representative.</title>
        <authorList>
            <person name="Dedysh S.N."/>
            <person name="Beletsky A.V."/>
            <person name="Ivanova A."/>
            <person name="Kulichevskaya I.S."/>
            <person name="Suzina N.E."/>
            <person name="Philippov D.A."/>
            <person name="Rakitin A.L."/>
            <person name="Mardanov A.V."/>
            <person name="Ravin N.V."/>
        </authorList>
    </citation>
    <scope>NUCLEOTIDE SEQUENCE [LARGE SCALE GENOMIC DNA]</scope>
    <source>
        <strain evidence="6 7">M1803</strain>
    </source>
</reference>
<dbReference type="InterPro" id="IPR011053">
    <property type="entry name" value="Single_hybrid_motif"/>
</dbReference>
<dbReference type="InterPro" id="IPR033753">
    <property type="entry name" value="GCV_H/Fam206"/>
</dbReference>
<dbReference type="GO" id="GO:0005737">
    <property type="term" value="C:cytoplasm"/>
    <property type="evidence" value="ECO:0007669"/>
    <property type="project" value="TreeGrafter"/>
</dbReference>
<dbReference type="Pfam" id="PF01597">
    <property type="entry name" value="GCV_H"/>
    <property type="match status" value="1"/>
</dbReference>
<dbReference type="PROSITE" id="PS00189">
    <property type="entry name" value="LIPOYL"/>
    <property type="match status" value="1"/>
</dbReference>
<name>A0A7M2WS56_9BACT</name>
<dbReference type="InterPro" id="IPR003016">
    <property type="entry name" value="2-oxoA_DH_lipoyl-BS"/>
</dbReference>
<dbReference type="RefSeq" id="WP_206291344.1">
    <property type="nucleotide sequence ID" value="NZ_CP063458.1"/>
</dbReference>
<evidence type="ECO:0000256" key="2">
    <source>
        <dbReference type="ARBA" id="ARBA00022823"/>
    </source>
</evidence>
<organism evidence="6 7">
    <name type="scientific">Humisphaera borealis</name>
    <dbReference type="NCBI Taxonomy" id="2807512"/>
    <lineage>
        <taxon>Bacteria</taxon>
        <taxon>Pseudomonadati</taxon>
        <taxon>Planctomycetota</taxon>
        <taxon>Phycisphaerae</taxon>
        <taxon>Tepidisphaerales</taxon>
        <taxon>Tepidisphaeraceae</taxon>
        <taxon>Humisphaera</taxon>
    </lineage>
</organism>
<dbReference type="PANTHER" id="PTHR11715">
    <property type="entry name" value="GLYCINE CLEAVAGE SYSTEM H PROTEIN"/>
    <property type="match status" value="1"/>
</dbReference>
<dbReference type="PANTHER" id="PTHR11715:SF3">
    <property type="entry name" value="GLYCINE CLEAVAGE SYSTEM H PROTEIN-RELATED"/>
    <property type="match status" value="1"/>
</dbReference>
<dbReference type="HAMAP" id="MF_00272">
    <property type="entry name" value="GcvH"/>
    <property type="match status" value="1"/>
</dbReference>
<dbReference type="InterPro" id="IPR017453">
    <property type="entry name" value="GCV_H_sub"/>
</dbReference>
<comment type="function">
    <text evidence="3">The glycine cleavage system catalyzes the degradation of glycine. The H protein shuttles the methylamine group of glycine from the P protein to the T protein.</text>
</comment>
<protein>
    <recommendedName>
        <fullName evidence="3">Glycine cleavage system H protein</fullName>
    </recommendedName>
</protein>
<dbReference type="AlphaFoldDB" id="A0A7M2WS56"/>
<comment type="subunit">
    <text evidence="3">The glycine cleavage system is composed of four proteins: P, T, L and H.</text>
</comment>
<evidence type="ECO:0000256" key="1">
    <source>
        <dbReference type="ARBA" id="ARBA00009249"/>
    </source>
</evidence>
<dbReference type="InterPro" id="IPR002930">
    <property type="entry name" value="GCV_H"/>
</dbReference>
<dbReference type="Proteomes" id="UP000593765">
    <property type="component" value="Chromosome"/>
</dbReference>
<dbReference type="GO" id="GO:0019464">
    <property type="term" value="P:glycine decarboxylation via glycine cleavage system"/>
    <property type="evidence" value="ECO:0007669"/>
    <property type="project" value="UniProtKB-UniRule"/>
</dbReference>
<dbReference type="PROSITE" id="PS50968">
    <property type="entry name" value="BIOTINYL_LIPOYL"/>
    <property type="match status" value="1"/>
</dbReference>
<dbReference type="GO" id="GO:0005960">
    <property type="term" value="C:glycine cleavage complex"/>
    <property type="evidence" value="ECO:0007669"/>
    <property type="project" value="InterPro"/>
</dbReference>
<evidence type="ECO:0000256" key="4">
    <source>
        <dbReference type="PIRSR" id="PIRSR617453-50"/>
    </source>
</evidence>
<feature type="modified residue" description="N6-lipoyllysine" evidence="3 4">
    <location>
        <position position="63"/>
    </location>
</feature>
<proteinExistence type="inferred from homology"/>
<dbReference type="SUPFAM" id="SSF51230">
    <property type="entry name" value="Single hybrid motif"/>
    <property type="match status" value="1"/>
</dbReference>
<dbReference type="CDD" id="cd06848">
    <property type="entry name" value="GCS_H"/>
    <property type="match status" value="1"/>
</dbReference>
<dbReference type="InterPro" id="IPR000089">
    <property type="entry name" value="Biotin_lipoyl"/>
</dbReference>
<sequence length="127" mass="13669">MATPTDRRYLESHEWHKLEGDTVVIGITQHAADELTDITYVQLPKVGTKLAAKGRFGEIESVKTTSDLYTGVAGEVVAVNDALTNNPGLVNSDPFAGGWMVKIKPTNPADVETLLSSADYDKKTGHA</sequence>
<dbReference type="NCBIfam" id="TIGR00527">
    <property type="entry name" value="gcvH"/>
    <property type="match status" value="1"/>
</dbReference>
<dbReference type="KEGG" id="hbs:IPV69_19230"/>
<dbReference type="GO" id="GO:0009249">
    <property type="term" value="P:protein lipoylation"/>
    <property type="evidence" value="ECO:0007669"/>
    <property type="project" value="TreeGrafter"/>
</dbReference>
<gene>
    <name evidence="3 6" type="primary">gcvH</name>
    <name evidence="6" type="ORF">IPV69_19230</name>
</gene>
<comment type="similarity">
    <text evidence="1 3">Belongs to the GcvH family.</text>
</comment>
<evidence type="ECO:0000256" key="3">
    <source>
        <dbReference type="HAMAP-Rule" id="MF_00272"/>
    </source>
</evidence>
<keyword evidence="7" id="KW-1185">Reference proteome</keyword>
<dbReference type="Gene3D" id="2.40.50.100">
    <property type="match status" value="1"/>
</dbReference>
<evidence type="ECO:0000313" key="7">
    <source>
        <dbReference type="Proteomes" id="UP000593765"/>
    </source>
</evidence>
<accession>A0A7M2WS56</accession>